<keyword evidence="3" id="KW-1185">Reference proteome</keyword>
<gene>
    <name evidence="2" type="ORF">BVC80_589g1</name>
</gene>
<comment type="caution">
    <text evidence="2">The sequence shown here is derived from an EMBL/GenBank/DDBJ whole genome shotgun (WGS) entry which is preliminary data.</text>
</comment>
<reference evidence="2 3" key="1">
    <citation type="journal article" date="2017" name="Mol. Plant">
        <title>The Genome of Medicinal Plant Macleaya cordata Provides New Insights into Benzylisoquinoline Alkaloids Metabolism.</title>
        <authorList>
            <person name="Liu X."/>
            <person name="Liu Y."/>
            <person name="Huang P."/>
            <person name="Ma Y."/>
            <person name="Qing Z."/>
            <person name="Tang Q."/>
            <person name="Cao H."/>
            <person name="Cheng P."/>
            <person name="Zheng Y."/>
            <person name="Yuan Z."/>
            <person name="Zhou Y."/>
            <person name="Liu J."/>
            <person name="Tang Z."/>
            <person name="Zhuo Y."/>
            <person name="Zhang Y."/>
            <person name="Yu L."/>
            <person name="Huang J."/>
            <person name="Yang P."/>
            <person name="Peng Q."/>
            <person name="Zhang J."/>
            <person name="Jiang W."/>
            <person name="Zhang Z."/>
            <person name="Lin K."/>
            <person name="Ro D.K."/>
            <person name="Chen X."/>
            <person name="Xiong X."/>
            <person name="Shang Y."/>
            <person name="Huang S."/>
            <person name="Zeng J."/>
        </authorList>
    </citation>
    <scope>NUCLEOTIDE SEQUENCE [LARGE SCALE GENOMIC DNA]</scope>
    <source>
        <strain evidence="3">cv. BLH2017</strain>
        <tissue evidence="2">Root</tissue>
    </source>
</reference>
<evidence type="ECO:0000259" key="1">
    <source>
        <dbReference type="Pfam" id="PF13952"/>
    </source>
</evidence>
<accession>A0A200QN51</accession>
<dbReference type="InParanoid" id="A0A200QN51"/>
<name>A0A200QN51_MACCD</name>
<evidence type="ECO:0000313" key="2">
    <source>
        <dbReference type="EMBL" id="OVA11871.1"/>
    </source>
</evidence>
<dbReference type="AlphaFoldDB" id="A0A200QN51"/>
<feature type="domain" description="DUF4216" evidence="1">
    <location>
        <begin position="203"/>
        <end position="278"/>
    </location>
</feature>
<protein>
    <recommendedName>
        <fullName evidence="1">DUF4216 domain-containing protein</fullName>
    </recommendedName>
</protein>
<organism evidence="2 3">
    <name type="scientific">Macleaya cordata</name>
    <name type="common">Five-seeded plume-poppy</name>
    <name type="synonym">Bocconia cordata</name>
    <dbReference type="NCBI Taxonomy" id="56857"/>
    <lineage>
        <taxon>Eukaryota</taxon>
        <taxon>Viridiplantae</taxon>
        <taxon>Streptophyta</taxon>
        <taxon>Embryophyta</taxon>
        <taxon>Tracheophyta</taxon>
        <taxon>Spermatophyta</taxon>
        <taxon>Magnoliopsida</taxon>
        <taxon>Ranunculales</taxon>
        <taxon>Papaveraceae</taxon>
        <taxon>Papaveroideae</taxon>
        <taxon>Macleaya</taxon>
    </lineage>
</organism>
<dbReference type="OrthoDB" id="1931794at2759"/>
<dbReference type="InterPro" id="IPR025312">
    <property type="entry name" value="DUF4216"/>
</dbReference>
<evidence type="ECO:0000313" key="3">
    <source>
        <dbReference type="Proteomes" id="UP000195402"/>
    </source>
</evidence>
<proteinExistence type="predicted"/>
<dbReference type="Proteomes" id="UP000195402">
    <property type="component" value="Unassembled WGS sequence"/>
</dbReference>
<sequence length="318" mass="37212">MLKGLLQSLTCFRVGQVCHEVYAKRTRWKSQATWEAFLEEGSEYSDEGPMLEHTNVLLRPEQFIQIRRWVLFRRDIEGLADYYSIFCDLPESNLHFGGKGLTINEVERQTNFIEWLYTKMLEEKKTDSELWRYVEGPLAQAKAYKKYRVNGFIFSPKSHDDTVATQDSGVCMEATTIFRASRKDKNPINQVTKWYGVIKQILEMDYTDFVEVVFYCDWVKVKDKNNGCKLCPNSNLVMVNLNRPKSGDKYLDEPVILASEASQVFYSKDLKNPNWWVVIHSPKRLTKQVDNLSIPNPEEFQQLFDDEPHLAHLLQLRC</sequence>
<dbReference type="Pfam" id="PF13952">
    <property type="entry name" value="DUF4216"/>
    <property type="match status" value="1"/>
</dbReference>
<dbReference type="PANTHER" id="PTHR48258">
    <property type="entry name" value="DUF4218 DOMAIN-CONTAINING PROTEIN-RELATED"/>
    <property type="match status" value="1"/>
</dbReference>
<dbReference type="EMBL" id="MVGT01001496">
    <property type="protein sequence ID" value="OVA11871.1"/>
    <property type="molecule type" value="Genomic_DNA"/>
</dbReference>